<reference evidence="2 3" key="1">
    <citation type="submission" date="2008-11" db="EMBL/GenBank/DDBJ databases">
        <title>Draft genome sequence of Bacteroides pectinophilus (ATCC 43243).</title>
        <authorList>
            <person name="Sudarsanam P."/>
            <person name="Ley R."/>
            <person name="Guruge J."/>
            <person name="Turnbaugh P.J."/>
            <person name="Mahowald M."/>
            <person name="Liep D."/>
            <person name="Gordon J."/>
        </authorList>
    </citation>
    <scope>NUCLEOTIDE SEQUENCE [LARGE SCALE GENOMIC DNA]</scope>
    <source>
        <strain evidence="2 3">ATCC 43243</strain>
    </source>
</reference>
<keyword evidence="1" id="KW-1133">Transmembrane helix</keyword>
<reference evidence="2 3" key="2">
    <citation type="submission" date="2008-11" db="EMBL/GenBank/DDBJ databases">
        <authorList>
            <person name="Fulton L."/>
            <person name="Clifton S."/>
            <person name="Fulton B."/>
            <person name="Xu J."/>
            <person name="Minx P."/>
            <person name="Pepin K.H."/>
            <person name="Johnson M."/>
            <person name="Bhonagiri V."/>
            <person name="Nash W.E."/>
            <person name="Mardis E.R."/>
            <person name="Wilson R.K."/>
        </authorList>
    </citation>
    <scope>NUCLEOTIDE SEQUENCE [LARGE SCALE GENOMIC DNA]</scope>
    <source>
        <strain evidence="2 3">ATCC 43243</strain>
    </source>
</reference>
<name>B7AWL3_9FIRM</name>
<evidence type="ECO:0000256" key="1">
    <source>
        <dbReference type="SAM" id="Phobius"/>
    </source>
</evidence>
<proteinExistence type="predicted"/>
<gene>
    <name evidence="2" type="ORF">BACPEC_03112</name>
</gene>
<dbReference type="AlphaFoldDB" id="B7AWL3"/>
<keyword evidence="1" id="KW-0812">Transmembrane</keyword>
<dbReference type="STRING" id="483218.BACPEC_03112"/>
<organism evidence="2 3">
    <name type="scientific">[Bacteroides] pectinophilus ATCC 43243</name>
    <dbReference type="NCBI Taxonomy" id="483218"/>
    <lineage>
        <taxon>Bacteria</taxon>
        <taxon>Bacillati</taxon>
        <taxon>Bacillota</taxon>
        <taxon>Clostridia</taxon>
        <taxon>Eubacteriales</taxon>
    </lineage>
</organism>
<keyword evidence="1" id="KW-0472">Membrane</keyword>
<dbReference type="HOGENOM" id="CLU_1892001_0_0_9"/>
<keyword evidence="3" id="KW-1185">Reference proteome</keyword>
<evidence type="ECO:0000313" key="2">
    <source>
        <dbReference type="EMBL" id="EEC56603.1"/>
    </source>
</evidence>
<dbReference type="EMBL" id="ABVQ01000037">
    <property type="protein sequence ID" value="EEC56603.1"/>
    <property type="molecule type" value="Genomic_DNA"/>
</dbReference>
<accession>B7AWL3</accession>
<comment type="caution">
    <text evidence="2">The sequence shown here is derived from an EMBL/GenBank/DDBJ whole genome shotgun (WGS) entry which is preliminary data.</text>
</comment>
<dbReference type="Proteomes" id="UP000003136">
    <property type="component" value="Unassembled WGS sequence"/>
</dbReference>
<feature type="transmembrane region" description="Helical" evidence="1">
    <location>
        <begin position="6"/>
        <end position="33"/>
    </location>
</feature>
<evidence type="ECO:0000313" key="3">
    <source>
        <dbReference type="Proteomes" id="UP000003136"/>
    </source>
</evidence>
<protein>
    <submittedName>
        <fullName evidence="2">Uncharacterized protein</fullName>
    </submittedName>
</protein>
<sequence length="134" mass="16061">MNDTILMLILLGVLVIPILYLIWEINFCLNTVIYTRQKKKMFKSLENILLSYYNKNDTTACFKEINLIFKHIIDRNEELKRNYASVDFLLEKYLIELNAQNKKVVNVNIQDINNLKAYILQLIDEFKKKIQWNK</sequence>